<evidence type="ECO:0008006" key="2">
    <source>
        <dbReference type="Google" id="ProtNLM"/>
    </source>
</evidence>
<dbReference type="InterPro" id="IPR057120">
    <property type="entry name" value="Phage_TTP_2"/>
</dbReference>
<protein>
    <recommendedName>
        <fullName evidence="2">Tail tube protein</fullName>
    </recommendedName>
</protein>
<evidence type="ECO:0000313" key="1">
    <source>
        <dbReference type="EMBL" id="CAB4141268.1"/>
    </source>
</evidence>
<name>A0A6J5M3T5_9CAUD</name>
<dbReference type="EMBL" id="LR796388">
    <property type="protein sequence ID" value="CAB4141268.1"/>
    <property type="molecule type" value="Genomic_DNA"/>
</dbReference>
<gene>
    <name evidence="1" type="ORF">UFOVP410_107</name>
</gene>
<accession>A0A6J5M3T5</accession>
<reference evidence="1" key="1">
    <citation type="submission" date="2020-04" db="EMBL/GenBank/DDBJ databases">
        <authorList>
            <person name="Chiriac C."/>
            <person name="Salcher M."/>
            <person name="Ghai R."/>
            <person name="Kavagutti S V."/>
        </authorList>
    </citation>
    <scope>NUCLEOTIDE SEQUENCE</scope>
</reference>
<proteinExistence type="predicted"/>
<dbReference type="Pfam" id="PF23849">
    <property type="entry name" value="Phage_TTP_2"/>
    <property type="match status" value="1"/>
</dbReference>
<sequence>MNPFSNSIDGMNSLLNVSQGPAQPCYYVVNIVPRLNFFSFLDTSTPDKLPVPRSDISLTDVGPMVTINLLSMKRLSMLAQNVSLPGRTLSTTPHQIFGTKREMPYGVLYDTMTINFICTNWMVERAFFDLWHQFIIGPKSNYLNYYDNYVADIVITKTDNSVSVDSSISAGLSTFTLEEAYPKTILAQELSYSSTDEYLTLSVEFSYARFRNTLNYLDTSQVNSDFLELVPSVPPVSNLL</sequence>
<organism evidence="1">
    <name type="scientific">uncultured Caudovirales phage</name>
    <dbReference type="NCBI Taxonomy" id="2100421"/>
    <lineage>
        <taxon>Viruses</taxon>
        <taxon>Duplodnaviria</taxon>
        <taxon>Heunggongvirae</taxon>
        <taxon>Uroviricota</taxon>
        <taxon>Caudoviricetes</taxon>
        <taxon>Peduoviridae</taxon>
        <taxon>Maltschvirus</taxon>
        <taxon>Maltschvirus maltsch</taxon>
    </lineage>
</organism>